<dbReference type="Pfam" id="PF12850">
    <property type="entry name" value="Metallophos_2"/>
    <property type="match status" value="1"/>
</dbReference>
<dbReference type="CDD" id="cd00841">
    <property type="entry name" value="MPP_YfcE"/>
    <property type="match status" value="1"/>
</dbReference>
<dbReference type="SUPFAM" id="SSF56300">
    <property type="entry name" value="Metallo-dependent phosphatases"/>
    <property type="match status" value="1"/>
</dbReference>
<comment type="caution">
    <text evidence="4">The sequence shown here is derived from an EMBL/GenBank/DDBJ whole genome shotgun (WGS) entry which is preliminary data.</text>
</comment>
<proteinExistence type="inferred from homology"/>
<dbReference type="InterPro" id="IPR041802">
    <property type="entry name" value="MPP_YfcE"/>
</dbReference>
<dbReference type="RefSeq" id="WP_378929935.1">
    <property type="nucleotide sequence ID" value="NZ_JBHLVO010000001.1"/>
</dbReference>
<feature type="domain" description="Calcineurin-like phosphoesterase" evidence="3">
    <location>
        <begin position="1"/>
        <end position="145"/>
    </location>
</feature>
<evidence type="ECO:0000256" key="2">
    <source>
        <dbReference type="RuleBase" id="RU362039"/>
    </source>
</evidence>
<dbReference type="Gene3D" id="3.60.21.10">
    <property type="match status" value="1"/>
</dbReference>
<accession>A0ABV6G966</accession>
<organism evidence="4 5">
    <name type="scientific">Metabacillus herbersteinensis</name>
    <dbReference type="NCBI Taxonomy" id="283816"/>
    <lineage>
        <taxon>Bacteria</taxon>
        <taxon>Bacillati</taxon>
        <taxon>Bacillota</taxon>
        <taxon>Bacilli</taxon>
        <taxon>Bacillales</taxon>
        <taxon>Bacillaceae</taxon>
        <taxon>Metabacillus</taxon>
    </lineage>
</organism>
<evidence type="ECO:0000259" key="3">
    <source>
        <dbReference type="Pfam" id="PF12850"/>
    </source>
</evidence>
<evidence type="ECO:0000256" key="1">
    <source>
        <dbReference type="ARBA" id="ARBA00008950"/>
    </source>
</evidence>
<dbReference type="NCBIfam" id="TIGR00040">
    <property type="entry name" value="yfcE"/>
    <property type="match status" value="1"/>
</dbReference>
<dbReference type="PANTHER" id="PTHR11124">
    <property type="entry name" value="VACUOLAR SORTING PROTEIN VPS29"/>
    <property type="match status" value="1"/>
</dbReference>
<reference evidence="4 5" key="1">
    <citation type="submission" date="2024-09" db="EMBL/GenBank/DDBJ databases">
        <authorList>
            <person name="Sun Q."/>
            <person name="Mori K."/>
        </authorList>
    </citation>
    <scope>NUCLEOTIDE SEQUENCE [LARGE SCALE GENOMIC DNA]</scope>
    <source>
        <strain evidence="4 5">CCM 7228</strain>
    </source>
</reference>
<dbReference type="EMBL" id="JBHLVO010000001">
    <property type="protein sequence ID" value="MFC0270213.1"/>
    <property type="molecule type" value="Genomic_DNA"/>
</dbReference>
<keyword evidence="2" id="KW-0479">Metal-binding</keyword>
<dbReference type="InterPro" id="IPR024654">
    <property type="entry name" value="Calcineurin-like_PHP_lpxH"/>
</dbReference>
<dbReference type="InterPro" id="IPR029052">
    <property type="entry name" value="Metallo-depent_PP-like"/>
</dbReference>
<comment type="cofactor">
    <cofactor evidence="2">
        <name>a divalent metal cation</name>
        <dbReference type="ChEBI" id="CHEBI:60240"/>
    </cofactor>
</comment>
<keyword evidence="5" id="KW-1185">Reference proteome</keyword>
<name>A0ABV6G966_9BACI</name>
<gene>
    <name evidence="4" type="ORF">ACFFIX_01905</name>
</gene>
<dbReference type="InterPro" id="IPR000979">
    <property type="entry name" value="Phosphodiesterase_MJ0936/Vps29"/>
</dbReference>
<sequence>MNVLIISDSHGLTEEILKIQARHADHIDAMIHCGDSELASDHESLSGFHTVRGNCDYDSKLPKEIITEVESVKFYITHGHLHNIKTTLMNVKYRALECNADIVCFGHSHIAGAEMIDNILFINPGSIRLPRMRKERTYAILSVENFVATLTFYEVDGTVVNDLSATFNFDR</sequence>
<evidence type="ECO:0000313" key="5">
    <source>
        <dbReference type="Proteomes" id="UP001589854"/>
    </source>
</evidence>
<evidence type="ECO:0000313" key="4">
    <source>
        <dbReference type="EMBL" id="MFC0270213.1"/>
    </source>
</evidence>
<protein>
    <recommendedName>
        <fullName evidence="2">Phosphoesterase</fullName>
        <ecNumber evidence="2">3.1.4.-</ecNumber>
    </recommendedName>
</protein>
<dbReference type="EC" id="3.1.4.-" evidence="2"/>
<comment type="similarity">
    <text evidence="1 2">Belongs to the metallophosphoesterase superfamily. YfcE family.</text>
</comment>
<dbReference type="Proteomes" id="UP001589854">
    <property type="component" value="Unassembled WGS sequence"/>
</dbReference>